<dbReference type="OrthoDB" id="9771188at2"/>
<evidence type="ECO:0000256" key="2">
    <source>
        <dbReference type="ARBA" id="ARBA00022448"/>
    </source>
</evidence>
<dbReference type="GO" id="GO:0022857">
    <property type="term" value="F:transmembrane transporter activity"/>
    <property type="evidence" value="ECO:0007669"/>
    <property type="project" value="InterPro"/>
</dbReference>
<dbReference type="GO" id="GO:0006865">
    <property type="term" value="P:amino acid transport"/>
    <property type="evidence" value="ECO:0007669"/>
    <property type="project" value="TreeGrafter"/>
</dbReference>
<dbReference type="SUPFAM" id="SSF161098">
    <property type="entry name" value="MetI-like"/>
    <property type="match status" value="1"/>
</dbReference>
<evidence type="ECO:0000259" key="8">
    <source>
        <dbReference type="PROSITE" id="PS50928"/>
    </source>
</evidence>
<feature type="transmembrane region" description="Helical" evidence="7">
    <location>
        <begin position="132"/>
        <end position="150"/>
    </location>
</feature>
<accession>D7CQZ3</accession>
<keyword evidence="5 7" id="KW-1133">Transmembrane helix</keyword>
<evidence type="ECO:0000256" key="6">
    <source>
        <dbReference type="ARBA" id="ARBA00023136"/>
    </source>
</evidence>
<keyword evidence="4 7" id="KW-0812">Transmembrane</keyword>
<dbReference type="InterPro" id="IPR043429">
    <property type="entry name" value="ArtM/GltK/GlnP/TcyL/YhdX-like"/>
</dbReference>
<dbReference type="HOGENOM" id="CLU_019602_16_1_0"/>
<dbReference type="RefSeq" id="WP_013178492.1">
    <property type="nucleotide sequence ID" value="NC_014221.1"/>
</dbReference>
<feature type="transmembrane region" description="Helical" evidence="7">
    <location>
        <begin position="75"/>
        <end position="95"/>
    </location>
</feature>
<dbReference type="PANTHER" id="PTHR30614">
    <property type="entry name" value="MEMBRANE COMPONENT OF AMINO ACID ABC TRANSPORTER"/>
    <property type="match status" value="1"/>
</dbReference>
<dbReference type="Gene3D" id="1.10.3720.10">
    <property type="entry name" value="MetI-like"/>
    <property type="match status" value="1"/>
</dbReference>
<dbReference type="eggNOG" id="COG0765">
    <property type="taxonomic scope" value="Bacteria"/>
</dbReference>
<reference evidence="9 10" key="2">
    <citation type="journal article" date="2011" name="Stand. Genomic Sci.">
        <title>Complete genome sequence of Truepera radiovictrix type strain (RQ-24).</title>
        <authorList>
            <person name="Ivanova N."/>
            <person name="Rohde C."/>
            <person name="Munk C."/>
            <person name="Nolan M."/>
            <person name="Lucas S."/>
            <person name="Del Rio T.G."/>
            <person name="Tice H."/>
            <person name="Deshpande S."/>
            <person name="Cheng J.F."/>
            <person name="Tapia R."/>
            <person name="Han C."/>
            <person name="Goodwin L."/>
            <person name="Pitluck S."/>
            <person name="Liolios K."/>
            <person name="Mavromatis K."/>
            <person name="Mikhailova N."/>
            <person name="Pati A."/>
            <person name="Chen A."/>
            <person name="Palaniappan K."/>
            <person name="Land M."/>
            <person name="Hauser L."/>
            <person name="Chang Y.J."/>
            <person name="Jeffries C.D."/>
            <person name="Brambilla E."/>
            <person name="Rohde M."/>
            <person name="Goker M."/>
            <person name="Tindall B.J."/>
            <person name="Woyke T."/>
            <person name="Bristow J."/>
            <person name="Eisen J.A."/>
            <person name="Markowitz V."/>
            <person name="Hugenholtz P."/>
            <person name="Kyrpides N.C."/>
            <person name="Klenk H.P."/>
            <person name="Lapidus A."/>
        </authorList>
    </citation>
    <scope>NUCLEOTIDE SEQUENCE [LARGE SCALE GENOMIC DNA]</scope>
    <source>
        <strain evidence="10">DSM 17093 / CIP 108686 / LMG 22925 / RQ-24</strain>
    </source>
</reference>
<evidence type="ECO:0000256" key="7">
    <source>
        <dbReference type="RuleBase" id="RU363032"/>
    </source>
</evidence>
<dbReference type="CDD" id="cd06261">
    <property type="entry name" value="TM_PBP2"/>
    <property type="match status" value="1"/>
</dbReference>
<dbReference type="KEGG" id="tra:Trad_2013"/>
<evidence type="ECO:0000313" key="9">
    <source>
        <dbReference type="EMBL" id="ADI15127.1"/>
    </source>
</evidence>
<evidence type="ECO:0000256" key="4">
    <source>
        <dbReference type="ARBA" id="ARBA00022692"/>
    </source>
</evidence>
<keyword evidence="2 7" id="KW-0813">Transport</keyword>
<feature type="transmembrane region" description="Helical" evidence="7">
    <location>
        <begin position="242"/>
        <end position="263"/>
    </location>
</feature>
<gene>
    <name evidence="9" type="ordered locus">Trad_2013</name>
</gene>
<dbReference type="PANTHER" id="PTHR30614:SF41">
    <property type="entry name" value="INNER MEMBRANE AMINO-ACID ABC TRANSPORTER PERMEASE PROTEIN YHDY"/>
    <property type="match status" value="1"/>
</dbReference>
<keyword evidence="6 7" id="KW-0472">Membrane</keyword>
<proteinExistence type="inferred from homology"/>
<dbReference type="PROSITE" id="PS50928">
    <property type="entry name" value="ABC_TM1"/>
    <property type="match status" value="1"/>
</dbReference>
<protein>
    <submittedName>
        <fullName evidence="9">Polar amino acid ABC transporter, inner membrane subunit</fullName>
    </submittedName>
</protein>
<dbReference type="AlphaFoldDB" id="D7CQZ3"/>
<comment type="similarity">
    <text evidence="7">Belongs to the binding-protein-dependent transport system permease family.</text>
</comment>
<keyword evidence="10" id="KW-1185">Reference proteome</keyword>
<evidence type="ECO:0000256" key="5">
    <source>
        <dbReference type="ARBA" id="ARBA00022989"/>
    </source>
</evidence>
<dbReference type="Pfam" id="PF00528">
    <property type="entry name" value="BPD_transp_1"/>
    <property type="match status" value="1"/>
</dbReference>
<feature type="transmembrane region" description="Helical" evidence="7">
    <location>
        <begin position="162"/>
        <end position="178"/>
    </location>
</feature>
<keyword evidence="3" id="KW-1003">Cell membrane</keyword>
<organism evidence="9 10">
    <name type="scientific">Truepera radiovictrix (strain DSM 17093 / CIP 108686 / LMG 22925 / RQ-24)</name>
    <dbReference type="NCBI Taxonomy" id="649638"/>
    <lineage>
        <taxon>Bacteria</taxon>
        <taxon>Thermotogati</taxon>
        <taxon>Deinococcota</taxon>
        <taxon>Deinococci</taxon>
        <taxon>Trueperales</taxon>
        <taxon>Trueperaceae</taxon>
        <taxon>Truepera</taxon>
    </lineage>
</organism>
<dbReference type="EMBL" id="CP002049">
    <property type="protein sequence ID" value="ADI15127.1"/>
    <property type="molecule type" value="Genomic_DNA"/>
</dbReference>
<feature type="transmembrane region" description="Helical" evidence="7">
    <location>
        <begin position="198"/>
        <end position="221"/>
    </location>
</feature>
<dbReference type="GO" id="GO:0043190">
    <property type="term" value="C:ATP-binding cassette (ABC) transporter complex"/>
    <property type="evidence" value="ECO:0007669"/>
    <property type="project" value="InterPro"/>
</dbReference>
<sequence length="408" mass="44202">MVARPPPTVQTGAGAWLRKNLFSSLPNAITTVLVAALLAWLLYGLLSWVFLGASWQQVWNNLRLFAVFRYPAELLWRPLAAVGVGMLLLGLSAGAATDGVGRIFRGVFWQFAALVFFLTLVALLFWESVRWPYVGVSVATVLGFALGSALQGSAPLKRALPWLWAAAFVGAFFLLYGLPGVRSGPWRVVPTREWGGMMLTFVLSFVGIGVSFPIGVALALGRRSKLPAIKLFCIAYIEIIRGAPLISWLFIASLMVPLIFNVGPERVSALTRALVALTLFSAAYMAENVRGGLQAVPKGQSEAARALGLSGWQAMRLIILPQALKAVIPAIVGQAIGLFKDTSLVLIVGLADFFQVHNIVAQQNASLQVVGGIRLELSLFLAVVYWFFAYRMSVASRQLEKELGVGTR</sequence>
<evidence type="ECO:0000313" key="10">
    <source>
        <dbReference type="Proteomes" id="UP000000379"/>
    </source>
</evidence>
<feature type="transmembrane region" description="Helical" evidence="7">
    <location>
        <begin position="367"/>
        <end position="388"/>
    </location>
</feature>
<reference evidence="10" key="1">
    <citation type="submission" date="2010-05" db="EMBL/GenBank/DDBJ databases">
        <title>The complete genome of Truepera radiovictris DSM 17093.</title>
        <authorList>
            <consortium name="US DOE Joint Genome Institute (JGI-PGF)"/>
            <person name="Lucas S."/>
            <person name="Copeland A."/>
            <person name="Lapidus A."/>
            <person name="Glavina del Rio T."/>
            <person name="Dalin E."/>
            <person name="Tice H."/>
            <person name="Bruce D."/>
            <person name="Goodwin L."/>
            <person name="Pitluck S."/>
            <person name="Kyrpides N."/>
            <person name="Mavromatis K."/>
            <person name="Ovchinnikova G."/>
            <person name="Munk A.C."/>
            <person name="Detter J.C."/>
            <person name="Han C."/>
            <person name="Tapia R."/>
            <person name="Land M."/>
            <person name="Hauser L."/>
            <person name="Markowitz V."/>
            <person name="Cheng J.-F."/>
            <person name="Hugenholtz P."/>
            <person name="Woyke T."/>
            <person name="Wu D."/>
            <person name="Tindall B."/>
            <person name="Pomrenke H.G."/>
            <person name="Brambilla E."/>
            <person name="Klenk H.-P."/>
            <person name="Eisen J.A."/>
        </authorList>
    </citation>
    <scope>NUCLEOTIDE SEQUENCE [LARGE SCALE GENOMIC DNA]</scope>
    <source>
        <strain evidence="10">DSM 17093 / CIP 108686 / LMG 22925 / RQ-24</strain>
    </source>
</reference>
<dbReference type="STRING" id="649638.Trad_2013"/>
<comment type="subcellular location">
    <subcellularLocation>
        <location evidence="1 7">Cell membrane</location>
        <topology evidence="1 7">Multi-pass membrane protein</topology>
    </subcellularLocation>
</comment>
<feature type="transmembrane region" description="Helical" evidence="7">
    <location>
        <begin position="28"/>
        <end position="55"/>
    </location>
</feature>
<feature type="domain" description="ABC transmembrane type-1" evidence="8">
    <location>
        <begin position="197"/>
        <end position="396"/>
    </location>
</feature>
<evidence type="ECO:0000256" key="1">
    <source>
        <dbReference type="ARBA" id="ARBA00004651"/>
    </source>
</evidence>
<dbReference type="InterPro" id="IPR000515">
    <property type="entry name" value="MetI-like"/>
</dbReference>
<dbReference type="NCBIfam" id="TIGR01726">
    <property type="entry name" value="HEQRo_perm_3TM"/>
    <property type="match status" value="1"/>
</dbReference>
<name>D7CQZ3_TRURR</name>
<feature type="transmembrane region" description="Helical" evidence="7">
    <location>
        <begin position="107"/>
        <end position="126"/>
    </location>
</feature>
<dbReference type="InterPro" id="IPR035906">
    <property type="entry name" value="MetI-like_sf"/>
</dbReference>
<evidence type="ECO:0000256" key="3">
    <source>
        <dbReference type="ARBA" id="ARBA00022475"/>
    </source>
</evidence>
<dbReference type="InterPro" id="IPR010065">
    <property type="entry name" value="AA_ABC_transptr_permease_3TM"/>
</dbReference>
<dbReference type="Proteomes" id="UP000000379">
    <property type="component" value="Chromosome"/>
</dbReference>